<protein>
    <recommendedName>
        <fullName evidence="3">COX assembly mitochondrial protein</fullName>
    </recommendedName>
</protein>
<feature type="compositionally biased region" description="Basic and acidic residues" evidence="4">
    <location>
        <begin position="60"/>
        <end position="80"/>
    </location>
</feature>
<reference evidence="5 6" key="1">
    <citation type="journal article" date="2018" name="Nat. Ecol. Evol.">
        <title>Pezizomycetes genomes reveal the molecular basis of ectomycorrhizal truffle lifestyle.</title>
        <authorList>
            <person name="Murat C."/>
            <person name="Payen T."/>
            <person name="Noel B."/>
            <person name="Kuo A."/>
            <person name="Morin E."/>
            <person name="Chen J."/>
            <person name="Kohler A."/>
            <person name="Krizsan K."/>
            <person name="Balestrini R."/>
            <person name="Da Silva C."/>
            <person name="Montanini B."/>
            <person name="Hainaut M."/>
            <person name="Levati E."/>
            <person name="Barry K.W."/>
            <person name="Belfiori B."/>
            <person name="Cichocki N."/>
            <person name="Clum A."/>
            <person name="Dockter R.B."/>
            <person name="Fauchery L."/>
            <person name="Guy J."/>
            <person name="Iotti M."/>
            <person name="Le Tacon F."/>
            <person name="Lindquist E.A."/>
            <person name="Lipzen A."/>
            <person name="Malagnac F."/>
            <person name="Mello A."/>
            <person name="Molinier V."/>
            <person name="Miyauchi S."/>
            <person name="Poulain J."/>
            <person name="Riccioni C."/>
            <person name="Rubini A."/>
            <person name="Sitrit Y."/>
            <person name="Splivallo R."/>
            <person name="Traeger S."/>
            <person name="Wang M."/>
            <person name="Zifcakova L."/>
            <person name="Wipf D."/>
            <person name="Zambonelli A."/>
            <person name="Paolocci F."/>
            <person name="Nowrousian M."/>
            <person name="Ottonello S."/>
            <person name="Baldrian P."/>
            <person name="Spatafora J.W."/>
            <person name="Henrissat B."/>
            <person name="Nagy L.G."/>
            <person name="Aury J.M."/>
            <person name="Wincker P."/>
            <person name="Grigoriev I.V."/>
            <person name="Bonfante P."/>
            <person name="Martin F.M."/>
        </authorList>
    </citation>
    <scope>NUCLEOTIDE SEQUENCE [LARGE SCALE GENOMIC DNA]</scope>
    <source>
        <strain evidence="5 6">RN42</strain>
    </source>
</reference>
<dbReference type="STRING" id="1160509.A0A3N4IJ92"/>
<organism evidence="5 6">
    <name type="scientific">Ascobolus immersus RN42</name>
    <dbReference type="NCBI Taxonomy" id="1160509"/>
    <lineage>
        <taxon>Eukaryota</taxon>
        <taxon>Fungi</taxon>
        <taxon>Dikarya</taxon>
        <taxon>Ascomycota</taxon>
        <taxon>Pezizomycotina</taxon>
        <taxon>Pezizomycetes</taxon>
        <taxon>Pezizales</taxon>
        <taxon>Ascobolaceae</taxon>
        <taxon>Ascobolus</taxon>
    </lineage>
</organism>
<evidence type="ECO:0000256" key="3">
    <source>
        <dbReference type="RuleBase" id="RU364104"/>
    </source>
</evidence>
<sequence length="80" mass="9385">MHPHLDSPNNAGCWEVIRALDECHARGFLYKASGMCNKAKRDVTLCLRGERIARTKRNHEKAYEKRDKVRESWKEIEENS</sequence>
<evidence type="ECO:0000256" key="1">
    <source>
        <dbReference type="ARBA" id="ARBA00007347"/>
    </source>
</evidence>
<name>A0A3N4IJ92_ASCIM</name>
<dbReference type="EMBL" id="ML119653">
    <property type="protein sequence ID" value="RPA85497.1"/>
    <property type="molecule type" value="Genomic_DNA"/>
</dbReference>
<keyword evidence="3" id="KW-0143">Chaperone</keyword>
<proteinExistence type="inferred from homology"/>
<keyword evidence="6" id="KW-1185">Reference proteome</keyword>
<feature type="region of interest" description="Disordered" evidence="4">
    <location>
        <begin position="58"/>
        <end position="80"/>
    </location>
</feature>
<dbReference type="InterPro" id="IPR013892">
    <property type="entry name" value="Cyt_c_biogenesis_Cmc1-like"/>
</dbReference>
<keyword evidence="3" id="KW-0999">Mitochondrion inner membrane</keyword>
<comment type="function">
    <text evidence="3">Required for mitochondrial cytochrome c oxidase (COX) assembly and respiration.</text>
</comment>
<dbReference type="Pfam" id="PF08583">
    <property type="entry name" value="Cmc1"/>
    <property type="match status" value="1"/>
</dbReference>
<evidence type="ECO:0000256" key="2">
    <source>
        <dbReference type="ARBA" id="ARBA00023157"/>
    </source>
</evidence>
<comment type="subcellular location">
    <subcellularLocation>
        <location evidence="3">Mitochondrion inner membrane</location>
    </subcellularLocation>
</comment>
<dbReference type="GO" id="GO:0005743">
    <property type="term" value="C:mitochondrial inner membrane"/>
    <property type="evidence" value="ECO:0007669"/>
    <property type="project" value="UniProtKB-SubCell"/>
</dbReference>
<evidence type="ECO:0000313" key="6">
    <source>
        <dbReference type="Proteomes" id="UP000275078"/>
    </source>
</evidence>
<keyword evidence="2" id="KW-1015">Disulfide bond</keyword>
<keyword evidence="3" id="KW-0496">Mitochondrion</keyword>
<comment type="similarity">
    <text evidence="1 3">Belongs to the CMC family.</text>
</comment>
<accession>A0A3N4IJ92</accession>
<dbReference type="AlphaFoldDB" id="A0A3N4IJ92"/>
<evidence type="ECO:0000313" key="5">
    <source>
        <dbReference type="EMBL" id="RPA85497.1"/>
    </source>
</evidence>
<evidence type="ECO:0000256" key="4">
    <source>
        <dbReference type="SAM" id="MobiDB-lite"/>
    </source>
</evidence>
<gene>
    <name evidence="5" type="ORF">BJ508DRAFT_411911</name>
</gene>
<keyword evidence="3" id="KW-0472">Membrane</keyword>
<dbReference type="Proteomes" id="UP000275078">
    <property type="component" value="Unassembled WGS sequence"/>
</dbReference>
<dbReference type="OrthoDB" id="532630at2759"/>